<evidence type="ECO:0000256" key="6">
    <source>
        <dbReference type="ARBA" id="ARBA00040054"/>
    </source>
</evidence>
<evidence type="ECO:0000256" key="4">
    <source>
        <dbReference type="ARBA" id="ARBA00023242"/>
    </source>
</evidence>
<protein>
    <recommendedName>
        <fullName evidence="6">F-box only protein 25</fullName>
    </recommendedName>
</protein>
<dbReference type="GO" id="GO:0005634">
    <property type="term" value="C:nucleus"/>
    <property type="evidence" value="ECO:0007669"/>
    <property type="project" value="UniProtKB-SubCell"/>
</dbReference>
<evidence type="ECO:0000256" key="3">
    <source>
        <dbReference type="ARBA" id="ARBA00022786"/>
    </source>
</evidence>
<keyword evidence="3" id="KW-0833">Ubl conjugation pathway</keyword>
<dbReference type="GO" id="GO:0016567">
    <property type="term" value="P:protein ubiquitination"/>
    <property type="evidence" value="ECO:0007669"/>
    <property type="project" value="UniProtKB-UniPathway"/>
</dbReference>
<name>A0A8B9W8T3_BOSMU</name>
<dbReference type="SUPFAM" id="SSF81383">
    <property type="entry name" value="F-box domain"/>
    <property type="match status" value="1"/>
</dbReference>
<dbReference type="PANTHER" id="PTHR13123:SF8">
    <property type="entry name" value="F-BOX ONLY PROTEIN 25"/>
    <property type="match status" value="1"/>
</dbReference>
<dbReference type="GO" id="GO:0019005">
    <property type="term" value="C:SCF ubiquitin ligase complex"/>
    <property type="evidence" value="ECO:0007669"/>
    <property type="project" value="TreeGrafter"/>
</dbReference>
<dbReference type="InterPro" id="IPR036047">
    <property type="entry name" value="F-box-like_dom_sf"/>
</dbReference>
<sequence>MPFLGQDWRSPGWSWMKTEDGWKRCDAWSQELEGENSQCDIGHGIILNSEDEEIFSNEEHEFASKKRKKDHFRNDTNTQCFYRENWIYVHKESTRERHGYCTLGEAFNRLDFSSAIQDIRRFNYVVRLLQLIAKSQLTSLSGVAQKNYFNILDKIVQKVLGDHQNPRLIKDLLQDLSSTLCILIRGVGKSVLVGNINIWICRLETVLRWQQQLQNLQMTEQVDSGLTLSDLPVHMLSNILYRFSDGWDIVTLGQVTPTLSALSEDRQLWKKLCQYHFGEKQTLDPFRKRPCGVEADVFCTSEALPHQGAVWRHPALLPALQHPLLEGLPPCFITRGLGPPLHGCRPGQLLHACVPAALHRPFQVLRA</sequence>
<evidence type="ECO:0000256" key="2">
    <source>
        <dbReference type="ARBA" id="ARBA00004906"/>
    </source>
</evidence>
<dbReference type="GeneTree" id="ENSGT00390000004915"/>
<reference evidence="7" key="1">
    <citation type="submission" date="2019-05" db="EMBL/GenBank/DDBJ databases">
        <authorList>
            <person name="Zhang S."/>
            <person name="Liu J."/>
        </authorList>
    </citation>
    <scope>NUCLEOTIDE SEQUENCE [LARGE SCALE GENOMIC DNA]</scope>
</reference>
<organism evidence="7 8">
    <name type="scientific">Bos mutus grunniens</name>
    <name type="common">Wild yak</name>
    <name type="synonym">Bos grunniens</name>
    <dbReference type="NCBI Taxonomy" id="30521"/>
    <lineage>
        <taxon>Eukaryota</taxon>
        <taxon>Metazoa</taxon>
        <taxon>Chordata</taxon>
        <taxon>Craniata</taxon>
        <taxon>Vertebrata</taxon>
        <taxon>Euteleostomi</taxon>
        <taxon>Mammalia</taxon>
        <taxon>Eutheria</taxon>
        <taxon>Laurasiatheria</taxon>
        <taxon>Artiodactyla</taxon>
        <taxon>Ruminantia</taxon>
        <taxon>Pecora</taxon>
        <taxon>Bovidae</taxon>
        <taxon>Bovinae</taxon>
        <taxon>Bos</taxon>
    </lineage>
</organism>
<dbReference type="Proteomes" id="UP000694520">
    <property type="component" value="Chromosome 1"/>
</dbReference>
<keyword evidence="4" id="KW-0539">Nucleus</keyword>
<evidence type="ECO:0000313" key="8">
    <source>
        <dbReference type="Proteomes" id="UP000694520"/>
    </source>
</evidence>
<comment type="subcellular location">
    <subcellularLocation>
        <location evidence="1">Nucleus</location>
    </subcellularLocation>
</comment>
<dbReference type="InterPro" id="IPR040394">
    <property type="entry name" value="FBX25/32"/>
</dbReference>
<dbReference type="Ensembl" id="ENSBGRT00000004727.1">
    <property type="protein sequence ID" value="ENSBGRP00000004129.1"/>
    <property type="gene ID" value="ENSBGRG00000002483.1"/>
</dbReference>
<evidence type="ECO:0000256" key="1">
    <source>
        <dbReference type="ARBA" id="ARBA00004123"/>
    </source>
</evidence>
<reference evidence="7" key="2">
    <citation type="submission" date="2025-08" db="UniProtKB">
        <authorList>
            <consortium name="Ensembl"/>
        </authorList>
    </citation>
    <scope>IDENTIFICATION</scope>
</reference>
<comment type="pathway">
    <text evidence="2">Protein modification; protein ubiquitination.</text>
</comment>
<accession>A0A8B9W8T3</accession>
<dbReference type="AlphaFoldDB" id="A0A8B9W8T3"/>
<evidence type="ECO:0000256" key="5">
    <source>
        <dbReference type="ARBA" id="ARBA00037710"/>
    </source>
</evidence>
<dbReference type="GO" id="GO:0005737">
    <property type="term" value="C:cytoplasm"/>
    <property type="evidence" value="ECO:0007669"/>
    <property type="project" value="TreeGrafter"/>
</dbReference>
<dbReference type="CDD" id="cd22099">
    <property type="entry name" value="F-box_FBXO25"/>
    <property type="match status" value="1"/>
</dbReference>
<dbReference type="PANTHER" id="PTHR13123">
    <property type="entry name" value="LD30288P"/>
    <property type="match status" value="1"/>
</dbReference>
<evidence type="ECO:0000313" key="7">
    <source>
        <dbReference type="Ensembl" id="ENSBGRP00000004129.1"/>
    </source>
</evidence>
<keyword evidence="8" id="KW-1185">Reference proteome</keyword>
<gene>
    <name evidence="7" type="primary">FBXO25</name>
</gene>
<comment type="function">
    <text evidence="5">Substrate-recognition component of the SCF (SKP1-CUL1-F-box protein)-type E3 ubiquitin ligase complex. May play a role in accumulation of expanded polyglutamine (polyQ) protein huntingtin (HTT).</text>
</comment>
<reference evidence="7" key="3">
    <citation type="submission" date="2025-09" db="UniProtKB">
        <authorList>
            <consortium name="Ensembl"/>
        </authorList>
    </citation>
    <scope>IDENTIFICATION</scope>
</reference>
<proteinExistence type="predicted"/>
<dbReference type="UniPathway" id="UPA00143"/>